<sequence length="80" mass="8262">MAQGQRVQVGDVVGAHDESRFRDVVAALPLLGHDGVERGADEGGRREVAGAQSGGFGHERSPSGPGCSARRLPRGRSACP</sequence>
<proteinExistence type="predicted"/>
<feature type="region of interest" description="Disordered" evidence="1">
    <location>
        <begin position="36"/>
        <end position="80"/>
    </location>
</feature>
<evidence type="ECO:0000313" key="3">
    <source>
        <dbReference type="Proteomes" id="UP001589575"/>
    </source>
</evidence>
<name>A0ABV5FT75_9MICC</name>
<keyword evidence="3" id="KW-1185">Reference proteome</keyword>
<evidence type="ECO:0000256" key="1">
    <source>
        <dbReference type="SAM" id="MobiDB-lite"/>
    </source>
</evidence>
<dbReference type="EMBL" id="JBHMFI010000001">
    <property type="protein sequence ID" value="MFB9069892.1"/>
    <property type="molecule type" value="Genomic_DNA"/>
</dbReference>
<protein>
    <submittedName>
        <fullName evidence="2">Uncharacterized protein</fullName>
    </submittedName>
</protein>
<organism evidence="2 3">
    <name type="scientific">Citricoccus parietis</name>
    <dbReference type="NCBI Taxonomy" id="592307"/>
    <lineage>
        <taxon>Bacteria</taxon>
        <taxon>Bacillati</taxon>
        <taxon>Actinomycetota</taxon>
        <taxon>Actinomycetes</taxon>
        <taxon>Micrococcales</taxon>
        <taxon>Micrococcaceae</taxon>
        <taxon>Citricoccus</taxon>
    </lineage>
</organism>
<evidence type="ECO:0000313" key="2">
    <source>
        <dbReference type="EMBL" id="MFB9069892.1"/>
    </source>
</evidence>
<gene>
    <name evidence="2" type="ORF">ACFFX0_01250</name>
</gene>
<feature type="compositionally biased region" description="Basic and acidic residues" evidence="1">
    <location>
        <begin position="36"/>
        <end position="48"/>
    </location>
</feature>
<comment type="caution">
    <text evidence="2">The sequence shown here is derived from an EMBL/GenBank/DDBJ whole genome shotgun (WGS) entry which is preliminary data.</text>
</comment>
<reference evidence="2 3" key="1">
    <citation type="submission" date="2024-09" db="EMBL/GenBank/DDBJ databases">
        <authorList>
            <person name="Sun Q."/>
            <person name="Mori K."/>
        </authorList>
    </citation>
    <scope>NUCLEOTIDE SEQUENCE [LARGE SCALE GENOMIC DNA]</scope>
    <source>
        <strain evidence="2 3">CCM 7609</strain>
    </source>
</reference>
<accession>A0ABV5FT75</accession>
<dbReference type="Proteomes" id="UP001589575">
    <property type="component" value="Unassembled WGS sequence"/>
</dbReference>